<dbReference type="EMBL" id="JAQJAE010000006">
    <property type="protein sequence ID" value="KAJ5588839.1"/>
    <property type="molecule type" value="Genomic_DNA"/>
</dbReference>
<gene>
    <name evidence="1" type="ORF">N7537_011517</name>
</gene>
<accession>A0AAD6GUS8</accession>
<reference evidence="1" key="2">
    <citation type="submission" date="2023-01" db="EMBL/GenBank/DDBJ databases">
        <authorList>
            <person name="Petersen C."/>
        </authorList>
    </citation>
    <scope>NUCLEOTIDE SEQUENCE</scope>
    <source>
        <strain evidence="1">IBT 12815</strain>
    </source>
</reference>
<dbReference type="GeneID" id="81592813"/>
<organism evidence="1 2">
    <name type="scientific">Penicillium hordei</name>
    <dbReference type="NCBI Taxonomy" id="40994"/>
    <lineage>
        <taxon>Eukaryota</taxon>
        <taxon>Fungi</taxon>
        <taxon>Dikarya</taxon>
        <taxon>Ascomycota</taxon>
        <taxon>Pezizomycotina</taxon>
        <taxon>Eurotiomycetes</taxon>
        <taxon>Eurotiomycetidae</taxon>
        <taxon>Eurotiales</taxon>
        <taxon>Aspergillaceae</taxon>
        <taxon>Penicillium</taxon>
    </lineage>
</organism>
<dbReference type="InterPro" id="IPR029063">
    <property type="entry name" value="SAM-dependent_MTases_sf"/>
</dbReference>
<keyword evidence="2" id="KW-1185">Reference proteome</keyword>
<evidence type="ECO:0000313" key="2">
    <source>
        <dbReference type="Proteomes" id="UP001213799"/>
    </source>
</evidence>
<comment type="caution">
    <text evidence="1">The sequence shown here is derived from an EMBL/GenBank/DDBJ whole genome shotgun (WGS) entry which is preliminary data.</text>
</comment>
<reference evidence="1" key="1">
    <citation type="journal article" date="2023" name="IMA Fungus">
        <title>Comparative genomic study of the Penicillium genus elucidates a diverse pangenome and 15 lateral gene transfer events.</title>
        <authorList>
            <person name="Petersen C."/>
            <person name="Sorensen T."/>
            <person name="Nielsen M.R."/>
            <person name="Sondergaard T.E."/>
            <person name="Sorensen J.L."/>
            <person name="Fitzpatrick D.A."/>
            <person name="Frisvad J.C."/>
            <person name="Nielsen K.L."/>
        </authorList>
    </citation>
    <scope>NUCLEOTIDE SEQUENCE</scope>
    <source>
        <strain evidence="1">IBT 12815</strain>
    </source>
</reference>
<dbReference type="Proteomes" id="UP001213799">
    <property type="component" value="Unassembled WGS sequence"/>
</dbReference>
<dbReference type="AlphaFoldDB" id="A0AAD6GUS8"/>
<name>A0AAD6GUS8_9EURO</name>
<dbReference type="Gene3D" id="3.40.50.150">
    <property type="entry name" value="Vaccinia Virus protein VP39"/>
    <property type="match status" value="1"/>
</dbReference>
<evidence type="ECO:0000313" key="1">
    <source>
        <dbReference type="EMBL" id="KAJ5588839.1"/>
    </source>
</evidence>
<protein>
    <submittedName>
        <fullName evidence="1">Uncharacterized protein</fullName>
    </submittedName>
</protein>
<proteinExistence type="predicted"/>
<feature type="non-terminal residue" evidence="1">
    <location>
        <position position="146"/>
    </location>
</feature>
<sequence>FKKNVYRLPIPGGYYHAAIATRLIYGFNIEVSETFLVDISGRRGYDITTFIDREPIITSVLECNKGRVFEVLAYDFFTPELVKGVFIFYFDGIHILENLVPTLVKGYSQVLFNEIVISEDKPTLAATSMDMIMLAHFSVRERTEAE</sequence>
<dbReference type="RefSeq" id="XP_056747858.1">
    <property type="nucleotide sequence ID" value="XM_056902571.1"/>
</dbReference>